<protein>
    <submittedName>
        <fullName evidence="1">NETI protein</fullName>
    </submittedName>
</protein>
<dbReference type="AlphaFoldDB" id="A0A3N5BLX3"/>
<keyword evidence="2" id="KW-1185">Reference proteome</keyword>
<reference evidence="1 2" key="1">
    <citation type="submission" date="2018-11" db="EMBL/GenBank/DDBJ databases">
        <title>Genomic Encyclopedia of Type Strains, Phase IV (KMG-IV): sequencing the most valuable type-strain genomes for metagenomic binning, comparative biology and taxonomic classification.</title>
        <authorList>
            <person name="Goeker M."/>
        </authorList>
    </citation>
    <scope>NUCLEOTIDE SEQUENCE [LARGE SCALE GENOMIC DNA]</scope>
    <source>
        <strain evidence="1 2">DSM 18090</strain>
    </source>
</reference>
<accession>A0A3N5BLX3</accession>
<dbReference type="Proteomes" id="UP000276443">
    <property type="component" value="Unassembled WGS sequence"/>
</dbReference>
<name>A0A3N5BLX3_9BACI</name>
<dbReference type="EMBL" id="RKRF01000012">
    <property type="protein sequence ID" value="RPF50688.1"/>
    <property type="molecule type" value="Genomic_DNA"/>
</dbReference>
<comment type="caution">
    <text evidence="1">The sequence shown here is derived from an EMBL/GenBank/DDBJ whole genome shotgun (WGS) entry which is preliminary data.</text>
</comment>
<dbReference type="Pfam" id="PF14044">
    <property type="entry name" value="NETI"/>
    <property type="match status" value="1"/>
</dbReference>
<organism evidence="1 2">
    <name type="scientific">Aquisalibacillus elongatus</name>
    <dbReference type="NCBI Taxonomy" id="485577"/>
    <lineage>
        <taxon>Bacteria</taxon>
        <taxon>Bacillati</taxon>
        <taxon>Bacillota</taxon>
        <taxon>Bacilli</taxon>
        <taxon>Bacillales</taxon>
        <taxon>Bacillaceae</taxon>
        <taxon>Aquisalibacillus</taxon>
    </lineage>
</organism>
<sequence length="62" mass="7395">MKKKKYRVSDFKSIDECVDQIKKDGYMPVKRFEKPVFQESSGKEDPEPVRQEIIFEAVRVEE</sequence>
<proteinExistence type="predicted"/>
<gene>
    <name evidence="1" type="ORF">EDC24_2657</name>
</gene>
<dbReference type="InterPro" id="IPR025930">
    <property type="entry name" value="NETI"/>
</dbReference>
<evidence type="ECO:0000313" key="1">
    <source>
        <dbReference type="EMBL" id="RPF50688.1"/>
    </source>
</evidence>
<evidence type="ECO:0000313" key="2">
    <source>
        <dbReference type="Proteomes" id="UP000276443"/>
    </source>
</evidence>